<keyword evidence="2" id="KW-0479">Metal-binding</keyword>
<evidence type="ECO:0000259" key="9">
    <source>
        <dbReference type="Pfam" id="PF14372"/>
    </source>
</evidence>
<feature type="region of interest" description="Disordered" evidence="7">
    <location>
        <begin position="872"/>
        <end position="892"/>
    </location>
</feature>
<keyword evidence="6" id="KW-0539">Nucleus</keyword>
<name>A0ABM0TT36_CAMSA</name>
<dbReference type="Proteomes" id="UP000694864">
    <property type="component" value="Chromosome 9"/>
</dbReference>
<dbReference type="RefSeq" id="XP_010430907.1">
    <property type="nucleotide sequence ID" value="XM_010432605.1"/>
</dbReference>
<accession>A0ABM0TT36</accession>
<dbReference type="PANTHER" id="PTHR46481">
    <property type="entry name" value="ZINC FINGER BED DOMAIN-CONTAINING PROTEIN 4"/>
    <property type="match status" value="1"/>
</dbReference>
<sequence>MPVADFGFADYPMVHRYVESGDEDEEQKKKMKDVPSVIFMELAKRDMDLASRYKVNIFSNCELNSAVKLFWGLLEWFFGDNQSSNEDSHRLFRIRIGPPVEGTNQKVTVFIRYGMFRVVDKKDAVQGSMGHELWCGCSLQDSSDSCDLRSIDLESQRVIDTANAEEEHNMFDGAEPSTSRKRAAIHIDVDDIEKDKGKTTSSVPKKRKQNNFDGGKSGKRAAIDIDDDDDDLHDNVVGDKGKGKATATEPTKRKQYADCCEHFTVVKKTINGKLQDRDECNHCKRDYAYNSHRNGTHSYNHHMETCKVRLSKVDISKVMLNSEAKLQARKIDHMVFREMVAKCIIQHDLPFAYVEYERVRSVWKYLNADVKFISRNTAAADVYKFNENEKENLKRELAHLPGRISFTSDLWTAITHEGYMCLTAHYVDRNWKLNSKIIAFYAFQPPHSGMHIAMEILEKWKDWGIEKKVVSITLDNATNNDTTQEILKSQLMLRNDLLCGGDYFHVRCATHILNIIVQIGLKDIDDTLEKIRESIKYVQASEKREILSAKCVEAVGLHLKAGLIMDVKTRWNSTYKMLDRALKYRAAFGNLKVIDGRNYKFHPTEAEWHRLKQICEFLEPFDEITNLISGSTYPTSNLYFMQVWKINNWLISNSQNQDEVIKSMIVPMREMFDKYWEEVSDVFAMTTVFDPRLKLTLVNYCFEKNDKGSAEIKIKHLRGKLATLFESYENKSIFTSSSTETRETNHQTDENGGKKGVLATIIYDFINFRKQAVVTSGKSSLEMYLDDPPIDMIEYESLDILKYWKDNSQRYGELASMACDLLRIPITTIASESSGARVWNKYRSRLLPKNVQALICCCNWLKGFEAYENEEDEEFDEDETLPSFQSIVDDEA</sequence>
<comment type="subcellular location">
    <subcellularLocation>
        <location evidence="1">Nucleus</location>
    </subcellularLocation>
</comment>
<evidence type="ECO:0000313" key="11">
    <source>
        <dbReference type="RefSeq" id="XP_010430907.1"/>
    </source>
</evidence>
<evidence type="ECO:0000259" key="8">
    <source>
        <dbReference type="Pfam" id="PF05699"/>
    </source>
</evidence>
<dbReference type="GeneID" id="104715168"/>
<feature type="region of interest" description="Disordered" evidence="7">
    <location>
        <begin position="193"/>
        <end position="250"/>
    </location>
</feature>
<dbReference type="PANTHER" id="PTHR46481:SF10">
    <property type="entry name" value="ZINC FINGER BED DOMAIN-CONTAINING PROTEIN 39"/>
    <property type="match status" value="1"/>
</dbReference>
<protein>
    <submittedName>
        <fullName evidence="11">Zinc finger BED domain-containing protein RICESLEEPER 2-like</fullName>
    </submittedName>
</protein>
<dbReference type="InterPro" id="IPR052035">
    <property type="entry name" value="ZnF_BED_domain_contain"/>
</dbReference>
<evidence type="ECO:0000256" key="7">
    <source>
        <dbReference type="SAM" id="MobiDB-lite"/>
    </source>
</evidence>
<dbReference type="InterPro" id="IPR025525">
    <property type="entry name" value="hAT-like_transposase_RNase-H"/>
</dbReference>
<evidence type="ECO:0000256" key="3">
    <source>
        <dbReference type="ARBA" id="ARBA00022771"/>
    </source>
</evidence>
<dbReference type="Pfam" id="PF05699">
    <property type="entry name" value="Dimer_Tnp_hAT"/>
    <property type="match status" value="1"/>
</dbReference>
<evidence type="ECO:0000313" key="10">
    <source>
        <dbReference type="Proteomes" id="UP000694864"/>
    </source>
</evidence>
<keyword evidence="4" id="KW-0862">Zinc</keyword>
<evidence type="ECO:0000256" key="1">
    <source>
        <dbReference type="ARBA" id="ARBA00004123"/>
    </source>
</evidence>
<feature type="domain" description="hAT-like transposase RNase-H fold" evidence="9">
    <location>
        <begin position="629"/>
        <end position="728"/>
    </location>
</feature>
<organism evidence="10 11">
    <name type="scientific">Camelina sativa</name>
    <name type="common">False flax</name>
    <name type="synonym">Myagrum sativum</name>
    <dbReference type="NCBI Taxonomy" id="90675"/>
    <lineage>
        <taxon>Eukaryota</taxon>
        <taxon>Viridiplantae</taxon>
        <taxon>Streptophyta</taxon>
        <taxon>Embryophyta</taxon>
        <taxon>Tracheophyta</taxon>
        <taxon>Spermatophyta</taxon>
        <taxon>Magnoliopsida</taxon>
        <taxon>eudicotyledons</taxon>
        <taxon>Gunneridae</taxon>
        <taxon>Pentapetalae</taxon>
        <taxon>rosids</taxon>
        <taxon>malvids</taxon>
        <taxon>Brassicales</taxon>
        <taxon>Brassicaceae</taxon>
        <taxon>Camelineae</taxon>
        <taxon>Camelina</taxon>
    </lineage>
</organism>
<evidence type="ECO:0000256" key="2">
    <source>
        <dbReference type="ARBA" id="ARBA00022723"/>
    </source>
</evidence>
<dbReference type="Pfam" id="PF14372">
    <property type="entry name" value="hAT-like_RNase-H"/>
    <property type="match status" value="1"/>
</dbReference>
<gene>
    <name evidence="11" type="primary">LOC104715168</name>
</gene>
<reference evidence="11" key="2">
    <citation type="submission" date="2025-08" db="UniProtKB">
        <authorList>
            <consortium name="RefSeq"/>
        </authorList>
    </citation>
    <scope>IDENTIFICATION</scope>
    <source>
        <tissue evidence="11">Leaf</tissue>
    </source>
</reference>
<dbReference type="SMART" id="SM00614">
    <property type="entry name" value="ZnF_BED"/>
    <property type="match status" value="1"/>
</dbReference>
<keyword evidence="3" id="KW-0863">Zinc-finger</keyword>
<feature type="domain" description="HAT C-terminal dimerisation" evidence="8">
    <location>
        <begin position="781"/>
        <end position="861"/>
    </location>
</feature>
<feature type="compositionally biased region" description="Basic and acidic residues" evidence="7">
    <location>
        <begin position="233"/>
        <end position="242"/>
    </location>
</feature>
<keyword evidence="5" id="KW-0238">DNA-binding</keyword>
<dbReference type="InterPro" id="IPR012337">
    <property type="entry name" value="RNaseH-like_sf"/>
</dbReference>
<proteinExistence type="predicted"/>
<keyword evidence="10" id="KW-1185">Reference proteome</keyword>
<reference evidence="10" key="1">
    <citation type="journal article" date="2014" name="Nat. Commun.">
        <title>The emerging biofuel crop Camelina sativa retains a highly undifferentiated hexaploid genome structure.</title>
        <authorList>
            <person name="Kagale S."/>
            <person name="Koh C."/>
            <person name="Nixon J."/>
            <person name="Bollina V."/>
            <person name="Clarke W.E."/>
            <person name="Tuteja R."/>
            <person name="Spillane C."/>
            <person name="Robinson S.J."/>
            <person name="Links M.G."/>
            <person name="Clarke C."/>
            <person name="Higgins E.E."/>
            <person name="Huebert T."/>
            <person name="Sharpe A.G."/>
            <person name="Parkin I.A."/>
        </authorList>
    </citation>
    <scope>NUCLEOTIDE SEQUENCE [LARGE SCALE GENOMIC DNA]</scope>
    <source>
        <strain evidence="10">cv. DH55</strain>
    </source>
</reference>
<dbReference type="SUPFAM" id="SSF53098">
    <property type="entry name" value="Ribonuclease H-like"/>
    <property type="match status" value="1"/>
</dbReference>
<evidence type="ECO:0000256" key="4">
    <source>
        <dbReference type="ARBA" id="ARBA00022833"/>
    </source>
</evidence>
<evidence type="ECO:0000256" key="5">
    <source>
        <dbReference type="ARBA" id="ARBA00023125"/>
    </source>
</evidence>
<evidence type="ECO:0000256" key="6">
    <source>
        <dbReference type="ARBA" id="ARBA00023242"/>
    </source>
</evidence>
<dbReference type="InterPro" id="IPR008906">
    <property type="entry name" value="HATC_C_dom"/>
</dbReference>